<sequence>MRAVAQTNVYVRVNEGTKPYKYELLNESGVVIETRNSSVKDEELFSVNSYGYGYKVTDATGKSYMKMIDEVSHRVMNKPVRLRATYYGDVSEQVRAFNAMSSFPGFNMYSGHFHAFQYLGTQAQWDHPRWTQAYDHTAPDQTEFDDVNTIDRLIYTAYHSGSSIETRRLLRITFDGGCLDSQISSTGFTYGTDDLMRTVNQELFDARPSNGYLTRIASYASDRALMHYKEALRKFCTRYQKAINDGTIAGISFFNTDNGEANYPAHVTLADGSPMQSFGDYCLPMRTKFVQWCQEKFGTIQTFNSRTGANVSGFSVNELTPELLKDGPADLQKHYVFFHHWIQAQFEYQAQKYVFEKVPLTRKKFYWLDVAALMNGDAYRMRAYLYNLRLSLGDWWAAVKSNNSNDYGEDEWVVDQINSAARFAGAAAVWEPSPPIQYFAPPGTLLVNAVNAITNSGIGLSGFYPPNEGTLWIDVANATGLASKSYTRKSDDLLNGNVVNCKVMFKSIALEGKGDELGAISLSRAWSAARNANPGKRVVIIVDYSDILADFNP</sequence>
<protein>
    <submittedName>
        <fullName evidence="1">Uncharacterized protein</fullName>
    </submittedName>
</protein>
<dbReference type="AlphaFoldDB" id="A0A1G9VLV7"/>
<evidence type="ECO:0000313" key="1">
    <source>
        <dbReference type="EMBL" id="SDM73053.1"/>
    </source>
</evidence>
<dbReference type="InterPro" id="IPR017853">
    <property type="entry name" value="GH"/>
</dbReference>
<name>A0A1G9VLV7_9BACT</name>
<dbReference type="SUPFAM" id="SSF51445">
    <property type="entry name" value="(Trans)glycosidases"/>
    <property type="match status" value="1"/>
</dbReference>
<dbReference type="EMBL" id="FNGS01000008">
    <property type="protein sequence ID" value="SDM73053.1"/>
    <property type="molecule type" value="Genomic_DNA"/>
</dbReference>
<gene>
    <name evidence="1" type="ORF">SAMN04488090_4158</name>
</gene>
<accession>A0A1G9VLV7</accession>
<reference evidence="1 2" key="1">
    <citation type="submission" date="2016-10" db="EMBL/GenBank/DDBJ databases">
        <authorList>
            <person name="de Groot N.N."/>
        </authorList>
    </citation>
    <scope>NUCLEOTIDE SEQUENCE [LARGE SCALE GENOMIC DNA]</scope>
    <source>
        <strain evidence="1 2">DSM 21668</strain>
    </source>
</reference>
<dbReference type="Proteomes" id="UP000198901">
    <property type="component" value="Unassembled WGS sequence"/>
</dbReference>
<evidence type="ECO:0000313" key="2">
    <source>
        <dbReference type="Proteomes" id="UP000198901"/>
    </source>
</evidence>
<dbReference type="Gene3D" id="3.20.20.80">
    <property type="entry name" value="Glycosidases"/>
    <property type="match status" value="1"/>
</dbReference>
<organism evidence="1 2">
    <name type="scientific">Siphonobacter aquaeclarae</name>
    <dbReference type="NCBI Taxonomy" id="563176"/>
    <lineage>
        <taxon>Bacteria</taxon>
        <taxon>Pseudomonadati</taxon>
        <taxon>Bacteroidota</taxon>
        <taxon>Cytophagia</taxon>
        <taxon>Cytophagales</taxon>
        <taxon>Cytophagaceae</taxon>
        <taxon>Siphonobacter</taxon>
    </lineage>
</organism>
<keyword evidence="2" id="KW-1185">Reference proteome</keyword>
<proteinExistence type="predicted"/>